<organism evidence="1 2">
    <name type="scientific">Rhizophagus irregularis</name>
    <dbReference type="NCBI Taxonomy" id="588596"/>
    <lineage>
        <taxon>Eukaryota</taxon>
        <taxon>Fungi</taxon>
        <taxon>Fungi incertae sedis</taxon>
        <taxon>Mucoromycota</taxon>
        <taxon>Glomeromycotina</taxon>
        <taxon>Glomeromycetes</taxon>
        <taxon>Glomerales</taxon>
        <taxon>Glomeraceae</taxon>
        <taxon>Rhizophagus</taxon>
    </lineage>
</organism>
<accession>A0A2N1NRS0</accession>
<gene>
    <name evidence="1" type="ORF">RhiirC2_733879</name>
</gene>
<dbReference type="AlphaFoldDB" id="A0A2N1NRS0"/>
<reference evidence="1 2" key="2">
    <citation type="submission" date="2017-10" db="EMBL/GenBank/DDBJ databases">
        <title>Extensive intraspecific genome diversity in a model arbuscular mycorrhizal fungus.</title>
        <authorList>
            <person name="Chen E.C.H."/>
            <person name="Morin E."/>
            <person name="Baudet D."/>
            <person name="Noel J."/>
            <person name="Ndikumana S."/>
            <person name="Charron P."/>
            <person name="St-Onge C."/>
            <person name="Giorgi J."/>
            <person name="Grigoriev I.V."/>
            <person name="Roux C."/>
            <person name="Martin F.M."/>
            <person name="Corradi N."/>
        </authorList>
    </citation>
    <scope>NUCLEOTIDE SEQUENCE [LARGE SCALE GENOMIC DNA]</scope>
    <source>
        <strain evidence="1 2">C2</strain>
    </source>
</reference>
<dbReference type="Proteomes" id="UP000233469">
    <property type="component" value="Unassembled WGS sequence"/>
</dbReference>
<dbReference type="EMBL" id="LLXL01000175">
    <property type="protein sequence ID" value="PKK76579.1"/>
    <property type="molecule type" value="Genomic_DNA"/>
</dbReference>
<evidence type="ECO:0000313" key="1">
    <source>
        <dbReference type="EMBL" id="PKK76579.1"/>
    </source>
</evidence>
<reference evidence="1 2" key="1">
    <citation type="submission" date="2016-04" db="EMBL/GenBank/DDBJ databases">
        <title>Genome analyses suggest a sexual origin of heterokaryosis in a supposedly ancient asexual fungus.</title>
        <authorList>
            <person name="Ropars J."/>
            <person name="Sedzielewska K."/>
            <person name="Noel J."/>
            <person name="Charron P."/>
            <person name="Farinelli L."/>
            <person name="Marton T."/>
            <person name="Kruger M."/>
            <person name="Pelin A."/>
            <person name="Brachmann A."/>
            <person name="Corradi N."/>
        </authorList>
    </citation>
    <scope>NUCLEOTIDE SEQUENCE [LARGE SCALE GENOMIC DNA]</scope>
    <source>
        <strain evidence="1 2">C2</strain>
    </source>
</reference>
<name>A0A2N1NRS0_9GLOM</name>
<evidence type="ECO:0000313" key="2">
    <source>
        <dbReference type="Proteomes" id="UP000233469"/>
    </source>
</evidence>
<proteinExistence type="predicted"/>
<comment type="caution">
    <text evidence="1">The sequence shown here is derived from an EMBL/GenBank/DDBJ whole genome shotgun (WGS) entry which is preliminary data.</text>
</comment>
<protein>
    <submittedName>
        <fullName evidence="1">Uncharacterized protein</fullName>
    </submittedName>
</protein>
<sequence>MVIMEVMKKVFFQVLIHIIKVALIIDKINKEIKRWIKIFSTVIKKFRIKLTFLY</sequence>